<reference evidence="16" key="2">
    <citation type="journal article" date="2023" name="Science">
        <title>Genomic signatures of disease resistance in endangered staghorn corals.</title>
        <authorList>
            <person name="Vollmer S.V."/>
            <person name="Selwyn J.D."/>
            <person name="Despard B.A."/>
            <person name="Roesel C.L."/>
        </authorList>
    </citation>
    <scope>NUCLEOTIDE SEQUENCE</scope>
    <source>
        <strain evidence="16">K2</strain>
    </source>
</reference>
<keyword evidence="9" id="KW-0539">Nucleus</keyword>
<evidence type="ECO:0000256" key="9">
    <source>
        <dbReference type="ARBA" id="ARBA00023242"/>
    </source>
</evidence>
<evidence type="ECO:0000259" key="15">
    <source>
        <dbReference type="PROSITE" id="PS51195"/>
    </source>
</evidence>
<dbReference type="InterPro" id="IPR001650">
    <property type="entry name" value="Helicase_C-like"/>
</dbReference>
<feature type="region of interest" description="Disordered" evidence="12">
    <location>
        <begin position="781"/>
        <end position="874"/>
    </location>
</feature>
<dbReference type="FunFam" id="3.40.50.300:FF:000865">
    <property type="entry name" value="ATP-dependent RNA helicase DDX54"/>
    <property type="match status" value="1"/>
</dbReference>
<evidence type="ECO:0000313" key="17">
    <source>
        <dbReference type="Proteomes" id="UP001249851"/>
    </source>
</evidence>
<keyword evidence="6 16" id="KW-0347">Helicase</keyword>
<evidence type="ECO:0000259" key="13">
    <source>
        <dbReference type="PROSITE" id="PS51192"/>
    </source>
</evidence>
<keyword evidence="7" id="KW-0067">ATP-binding</keyword>
<gene>
    <name evidence="16" type="ORF">P5673_031596</name>
</gene>
<dbReference type="PROSITE" id="PS51194">
    <property type="entry name" value="HELICASE_CTER"/>
    <property type="match status" value="1"/>
</dbReference>
<feature type="compositionally biased region" description="Basic residues" evidence="12">
    <location>
        <begin position="854"/>
        <end position="874"/>
    </location>
</feature>
<evidence type="ECO:0000256" key="8">
    <source>
        <dbReference type="ARBA" id="ARBA00022884"/>
    </source>
</evidence>
<feature type="region of interest" description="Disordered" evidence="12">
    <location>
        <begin position="646"/>
        <end position="668"/>
    </location>
</feature>
<dbReference type="SMART" id="SM01123">
    <property type="entry name" value="DBP10CT"/>
    <property type="match status" value="1"/>
</dbReference>
<evidence type="ECO:0000256" key="12">
    <source>
        <dbReference type="SAM" id="MobiDB-lite"/>
    </source>
</evidence>
<feature type="domain" description="Helicase C-terminal" evidence="14">
    <location>
        <begin position="326"/>
        <end position="475"/>
    </location>
</feature>
<dbReference type="PROSITE" id="PS51192">
    <property type="entry name" value="HELICASE_ATP_BIND_1"/>
    <property type="match status" value="1"/>
</dbReference>
<evidence type="ECO:0000256" key="6">
    <source>
        <dbReference type="ARBA" id="ARBA00022806"/>
    </source>
</evidence>
<dbReference type="CDD" id="cd18787">
    <property type="entry name" value="SF2_C_DEAD"/>
    <property type="match status" value="1"/>
</dbReference>
<dbReference type="InterPro" id="IPR050079">
    <property type="entry name" value="DEAD_box_RNA_helicase"/>
</dbReference>
<proteinExistence type="inferred from homology"/>
<dbReference type="PROSITE" id="PS51195">
    <property type="entry name" value="Q_MOTIF"/>
    <property type="match status" value="1"/>
</dbReference>
<dbReference type="InterPro" id="IPR011545">
    <property type="entry name" value="DEAD/DEAH_box_helicase_dom"/>
</dbReference>
<evidence type="ECO:0000256" key="2">
    <source>
        <dbReference type="ARBA" id="ARBA00010379"/>
    </source>
</evidence>
<dbReference type="PANTHER" id="PTHR47959:SF8">
    <property type="entry name" value="RNA HELICASE"/>
    <property type="match status" value="1"/>
</dbReference>
<dbReference type="GO" id="GO:0005829">
    <property type="term" value="C:cytosol"/>
    <property type="evidence" value="ECO:0007669"/>
    <property type="project" value="TreeGrafter"/>
</dbReference>
<dbReference type="Pfam" id="PF00271">
    <property type="entry name" value="Helicase_C"/>
    <property type="match status" value="1"/>
</dbReference>
<keyword evidence="4" id="KW-0547">Nucleotide-binding</keyword>
<evidence type="ECO:0000256" key="1">
    <source>
        <dbReference type="ARBA" id="ARBA00004604"/>
    </source>
</evidence>
<reference evidence="16" key="1">
    <citation type="journal article" date="2023" name="G3 (Bethesda)">
        <title>Whole genome assembly and annotation of the endangered Caribbean coral Acropora cervicornis.</title>
        <authorList>
            <person name="Selwyn J.D."/>
            <person name="Vollmer S.V."/>
        </authorList>
    </citation>
    <scope>NUCLEOTIDE SEQUENCE</scope>
    <source>
        <strain evidence="16">K2</strain>
    </source>
</reference>
<dbReference type="SMART" id="SM00487">
    <property type="entry name" value="DEXDc"/>
    <property type="match status" value="1"/>
</dbReference>
<organism evidence="16 17">
    <name type="scientific">Acropora cervicornis</name>
    <name type="common">Staghorn coral</name>
    <dbReference type="NCBI Taxonomy" id="6130"/>
    <lineage>
        <taxon>Eukaryota</taxon>
        <taxon>Metazoa</taxon>
        <taxon>Cnidaria</taxon>
        <taxon>Anthozoa</taxon>
        <taxon>Hexacorallia</taxon>
        <taxon>Scleractinia</taxon>
        <taxon>Astrocoeniina</taxon>
        <taxon>Acroporidae</taxon>
        <taxon>Acropora</taxon>
    </lineage>
</organism>
<dbReference type="Proteomes" id="UP001249851">
    <property type="component" value="Unassembled WGS sequence"/>
</dbReference>
<dbReference type="GO" id="GO:0003723">
    <property type="term" value="F:RNA binding"/>
    <property type="evidence" value="ECO:0007669"/>
    <property type="project" value="UniProtKB-KW"/>
</dbReference>
<comment type="subcellular location">
    <subcellularLocation>
        <location evidence="1">Nucleus</location>
        <location evidence="1">Nucleolus</location>
    </subcellularLocation>
</comment>
<dbReference type="GO" id="GO:0005730">
    <property type="term" value="C:nucleolus"/>
    <property type="evidence" value="ECO:0007669"/>
    <property type="project" value="UniProtKB-SubCell"/>
</dbReference>
<dbReference type="Pfam" id="PF00270">
    <property type="entry name" value="DEAD"/>
    <property type="match status" value="1"/>
</dbReference>
<evidence type="ECO:0000256" key="10">
    <source>
        <dbReference type="ARBA" id="ARBA00047984"/>
    </source>
</evidence>
<dbReference type="InterPro" id="IPR027417">
    <property type="entry name" value="P-loop_NTPase"/>
</dbReference>
<accession>A0AAD9USE6</accession>
<dbReference type="AlphaFoldDB" id="A0AAD9USE6"/>
<evidence type="ECO:0000256" key="7">
    <source>
        <dbReference type="ARBA" id="ARBA00022840"/>
    </source>
</evidence>
<evidence type="ECO:0000256" key="3">
    <source>
        <dbReference type="ARBA" id="ARBA00012552"/>
    </source>
</evidence>
<dbReference type="PROSITE" id="PS00039">
    <property type="entry name" value="DEAD_ATP_HELICASE"/>
    <property type="match status" value="1"/>
</dbReference>
<comment type="catalytic activity">
    <reaction evidence="10">
        <text>ATP + H2O = ADP + phosphate + H(+)</text>
        <dbReference type="Rhea" id="RHEA:13065"/>
        <dbReference type="ChEBI" id="CHEBI:15377"/>
        <dbReference type="ChEBI" id="CHEBI:15378"/>
        <dbReference type="ChEBI" id="CHEBI:30616"/>
        <dbReference type="ChEBI" id="CHEBI:43474"/>
        <dbReference type="ChEBI" id="CHEBI:456216"/>
        <dbReference type="EC" id="3.6.4.13"/>
    </reaction>
</comment>
<feature type="region of interest" description="Disordered" evidence="12">
    <location>
        <begin position="598"/>
        <end position="630"/>
    </location>
</feature>
<dbReference type="InterPro" id="IPR012541">
    <property type="entry name" value="DBP10_C"/>
</dbReference>
<dbReference type="Pfam" id="PF08147">
    <property type="entry name" value="DBP10CT"/>
    <property type="match status" value="1"/>
</dbReference>
<dbReference type="GO" id="GO:0003724">
    <property type="term" value="F:RNA helicase activity"/>
    <property type="evidence" value="ECO:0007669"/>
    <property type="project" value="UniProtKB-EC"/>
</dbReference>
<comment type="similarity">
    <text evidence="2">Belongs to the DEAD box helicase family. DDX54/DBP10 subfamily.</text>
</comment>
<dbReference type="InterPro" id="IPR014014">
    <property type="entry name" value="RNA_helicase_DEAD_Q_motif"/>
</dbReference>
<dbReference type="EC" id="3.6.4.13" evidence="3"/>
<keyword evidence="17" id="KW-1185">Reference proteome</keyword>
<dbReference type="GO" id="GO:0005524">
    <property type="term" value="F:ATP binding"/>
    <property type="evidence" value="ECO:0007669"/>
    <property type="project" value="UniProtKB-KW"/>
</dbReference>
<dbReference type="PANTHER" id="PTHR47959">
    <property type="entry name" value="ATP-DEPENDENT RNA HELICASE RHLE-RELATED"/>
    <property type="match status" value="1"/>
</dbReference>
<dbReference type="CDD" id="cd17959">
    <property type="entry name" value="DEADc_DDX54"/>
    <property type="match status" value="1"/>
</dbReference>
<dbReference type="SMART" id="SM00490">
    <property type="entry name" value="HELICc"/>
    <property type="match status" value="1"/>
</dbReference>
<protein>
    <recommendedName>
        <fullName evidence="3">RNA helicase</fullName>
        <ecNumber evidence="3">3.6.4.13</ecNumber>
    </recommendedName>
</protein>
<evidence type="ECO:0000256" key="5">
    <source>
        <dbReference type="ARBA" id="ARBA00022801"/>
    </source>
</evidence>
<dbReference type="EMBL" id="JARQWQ010000151">
    <property type="protein sequence ID" value="KAK2548269.1"/>
    <property type="molecule type" value="Genomic_DNA"/>
</dbReference>
<feature type="compositionally biased region" description="Basic and acidic residues" evidence="12">
    <location>
        <begin position="801"/>
        <end position="811"/>
    </location>
</feature>
<feature type="compositionally biased region" description="Basic and acidic residues" evidence="12">
    <location>
        <begin position="824"/>
        <end position="835"/>
    </location>
</feature>
<evidence type="ECO:0000313" key="16">
    <source>
        <dbReference type="EMBL" id="KAK2548269.1"/>
    </source>
</evidence>
<dbReference type="Gene3D" id="3.40.50.300">
    <property type="entry name" value="P-loop containing nucleotide triphosphate hydrolases"/>
    <property type="match status" value="2"/>
</dbReference>
<dbReference type="InterPro" id="IPR014001">
    <property type="entry name" value="Helicase_ATP-bd"/>
</dbReference>
<evidence type="ECO:0000259" key="14">
    <source>
        <dbReference type="PROSITE" id="PS51194"/>
    </source>
</evidence>
<evidence type="ECO:0000256" key="4">
    <source>
        <dbReference type="ARBA" id="ARBA00022741"/>
    </source>
</evidence>
<dbReference type="GO" id="GO:0016787">
    <property type="term" value="F:hydrolase activity"/>
    <property type="evidence" value="ECO:0007669"/>
    <property type="project" value="UniProtKB-KW"/>
</dbReference>
<dbReference type="SUPFAM" id="SSF52540">
    <property type="entry name" value="P-loop containing nucleoside triphosphate hydrolases"/>
    <property type="match status" value="1"/>
</dbReference>
<keyword evidence="5" id="KW-0378">Hydrolase</keyword>
<evidence type="ECO:0000256" key="11">
    <source>
        <dbReference type="PROSITE-ProRule" id="PRU00552"/>
    </source>
</evidence>
<feature type="compositionally biased region" description="Basic and acidic residues" evidence="12">
    <location>
        <begin position="843"/>
        <end position="853"/>
    </location>
</feature>
<name>A0AAD9USE6_ACRCE</name>
<feature type="domain" description="Helicase ATP-binding" evidence="13">
    <location>
        <begin position="127"/>
        <end position="299"/>
    </location>
</feature>
<feature type="short sequence motif" description="Q motif" evidence="11">
    <location>
        <begin position="96"/>
        <end position="124"/>
    </location>
</feature>
<sequence length="874" mass="97664">MVKKRSFKASSKISKAKRGKKEQKSNSVIICKKNLVRNDAEDFDEVETDKLYNYEEVDSIENAVVGGDGNDNDEDGEGLDTRGMISAHNKKRKKSGGFQSMGLSFPVFKGIMKKGYRLPTPIQRKTIPLIMDGKDVVAMARTGSGKTAAFLIPMFERFKAHSAKVGARGLILSPTRELALQTLKFTKELGRFTGLKASVILGGDRMEDQFEALHGNPDIIIATPGRFLHVMMEMDLKLASVEYVVFDEADRLFELGFSQQLHEILHRLPDSRQTLLFSATLPRLLVDFTKAGLTDPVLLRLDVESKLSDQLKLSFFSVRSDDKAAVLLHILQNLIEPSQQTLVFTATKHHVEYLKELLEMAGIESSFAFSSLDQTARKINIGKFQHRKTNVMIVTDVAARGIDIPLLDNVINYNFPGKPKLFVHRVGRVARAGRSGTAYSLVGSDELAHMVDLHLFLGRPLVEAQKDSGAQDDGLFGSVPQTIIDAEQNFLKTAHDKAHGLTSLLQMAENGYKQYIKTRPSAASESIKRSKTINTSNLPFHPLFLSDGEVSLEASNTRLEFMNGVRNFRPKQTIFEIGATSKATGPSMMMQKRKYHGGVIDKVQREKKDSSGTVQGRGGKRSLGEQQSSATADEIEGVFASVYDPSEKKKKRKNLKSGPEGYSTFRDENYIPHTSSDYYAEKGLGLGLSSFEKDVSGAVMDIEADEQEGIKKAKAIKKWDRKRKNFVGANGNVKKIRTESGVRIPATYKKNMYPLTLTDFPRSLESLGLYQDWLNRTKMNASAASDDDEENVSKPGHKKGNRDYNSKDIQLKGRSFGGKGPAHRGGELKSKEQILKLRHRKERMMMNRRENAMKRQHKKTPKGKGHQRKANKKR</sequence>
<feature type="region of interest" description="Disordered" evidence="12">
    <location>
        <begin position="1"/>
        <end position="25"/>
    </location>
</feature>
<dbReference type="InterPro" id="IPR033517">
    <property type="entry name" value="DDX54/DBP10_DEAD-box_helicase"/>
</dbReference>
<keyword evidence="8" id="KW-0694">RNA-binding</keyword>
<comment type="caution">
    <text evidence="16">The sequence shown here is derived from an EMBL/GenBank/DDBJ whole genome shotgun (WGS) entry which is preliminary data.</text>
</comment>
<dbReference type="InterPro" id="IPR000629">
    <property type="entry name" value="RNA-helicase_DEAD-box_CS"/>
</dbReference>
<feature type="domain" description="DEAD-box RNA helicase Q" evidence="15">
    <location>
        <begin position="96"/>
        <end position="124"/>
    </location>
</feature>